<dbReference type="Pfam" id="PF12224">
    <property type="entry name" value="Amidoligase_2"/>
    <property type="match status" value="1"/>
</dbReference>
<reference evidence="2 3" key="1">
    <citation type="submission" date="2016-10" db="EMBL/GenBank/DDBJ databases">
        <authorList>
            <person name="Varghese N."/>
            <person name="Submissions S."/>
        </authorList>
    </citation>
    <scope>NUCLEOTIDE SEQUENCE [LARGE SCALE GENOMIC DNA]</scope>
    <source>
        <strain evidence="2 3">FF3</strain>
    </source>
</reference>
<evidence type="ECO:0000256" key="1">
    <source>
        <dbReference type="SAM" id="MobiDB-lite"/>
    </source>
</evidence>
<dbReference type="Proteomes" id="UP000182932">
    <property type="component" value="Unassembled WGS sequence"/>
</dbReference>
<gene>
    <name evidence="2" type="ORF">SAMN04487940_108124</name>
</gene>
<name>A0A975ZNT5_9RHOB</name>
<sequence>MSDATPAFAPLPRADAADGSPRRVGVEIELGGLSEARVAKIAQQAFGGTLARGSGPSWKLEDSPVGALDIYLDTSLRKSEKSALRDAAMALGRDIIPVEIVTEPLDLDGLARLNRLLPHLRDGGARGSSAGLVLGFGVHFNVQIASDSMEDIRRPLTAYALLEDWLRAAMPIDDTRRILPFTAPYPTTFVRALLALPENAPLAELVDLYVQHNPTRNRGLDMLPLFKHLAPDHLASVQTEATSARPTFHFRLPDCRIDEPDWSLLTEWQRWLLVERLAEDPRLLAAMGRVWQAAHGPVTLSRRTWAQRCGDLLIGAGLAEEPIT</sequence>
<dbReference type="GeneID" id="80818793"/>
<evidence type="ECO:0000313" key="2">
    <source>
        <dbReference type="EMBL" id="SEJ64956.1"/>
    </source>
</evidence>
<dbReference type="AlphaFoldDB" id="A0A975ZNT5"/>
<feature type="region of interest" description="Disordered" evidence="1">
    <location>
        <begin position="1"/>
        <end position="20"/>
    </location>
</feature>
<protein>
    <submittedName>
        <fullName evidence="2">Amidoligase enzyme</fullName>
    </submittedName>
</protein>
<dbReference type="EMBL" id="FNYY01000008">
    <property type="protein sequence ID" value="SEJ64956.1"/>
    <property type="molecule type" value="Genomic_DNA"/>
</dbReference>
<accession>A0A975ZNT5</accession>
<keyword evidence="3" id="KW-1185">Reference proteome</keyword>
<comment type="caution">
    <text evidence="2">The sequence shown here is derived from an EMBL/GenBank/DDBJ whole genome shotgun (WGS) entry which is preliminary data.</text>
</comment>
<dbReference type="InterPro" id="IPR022025">
    <property type="entry name" value="Amidoligase_2"/>
</dbReference>
<proteinExistence type="predicted"/>
<dbReference type="RefSeq" id="WP_074836963.1">
    <property type="nucleotide sequence ID" value="NZ_FNYY01000008.1"/>
</dbReference>
<organism evidence="2 3">
    <name type="scientific">Marinovum algicola</name>
    <dbReference type="NCBI Taxonomy" id="42444"/>
    <lineage>
        <taxon>Bacteria</taxon>
        <taxon>Pseudomonadati</taxon>
        <taxon>Pseudomonadota</taxon>
        <taxon>Alphaproteobacteria</taxon>
        <taxon>Rhodobacterales</taxon>
        <taxon>Roseobacteraceae</taxon>
        <taxon>Marinovum</taxon>
    </lineage>
</organism>
<evidence type="ECO:0000313" key="3">
    <source>
        <dbReference type="Proteomes" id="UP000182932"/>
    </source>
</evidence>